<dbReference type="InterPro" id="IPR053173">
    <property type="entry name" value="SAM-binding_MTase"/>
</dbReference>
<keyword evidence="4" id="KW-1185">Reference proteome</keyword>
<dbReference type="Pfam" id="PF13847">
    <property type="entry name" value="Methyltransf_31"/>
    <property type="match status" value="1"/>
</dbReference>
<dbReference type="AlphaFoldDB" id="A0A8J3TX08"/>
<name>A0A8J3TX08_9ACTN</name>
<feature type="domain" description="Methyltransferase" evidence="1">
    <location>
        <begin position="178"/>
        <end position="285"/>
    </location>
</feature>
<dbReference type="EMBL" id="BOOO01000041">
    <property type="protein sequence ID" value="GII33571.1"/>
    <property type="molecule type" value="Genomic_DNA"/>
</dbReference>
<dbReference type="Gene3D" id="3.40.50.150">
    <property type="entry name" value="Vaccinia Virus protein VP39"/>
    <property type="match status" value="1"/>
</dbReference>
<dbReference type="PANTHER" id="PTHR45128">
    <property type="entry name" value="METHYLTRANSFERASE TYPE 11"/>
    <property type="match status" value="1"/>
</dbReference>
<evidence type="ECO:0000313" key="3">
    <source>
        <dbReference type="EMBL" id="GII33571.1"/>
    </source>
</evidence>
<dbReference type="InterPro" id="IPR025714">
    <property type="entry name" value="Methyltranfer_dom"/>
</dbReference>
<keyword evidence="3" id="KW-0808">Transferase</keyword>
<sequence length="359" mass="38030">MKTVADAKKLDQDRVAEFLGRVAADSAAAFAGLSTSIGARLGLYAALAGAGPLTSVELAERAGLAERYVREWLAAQVAGEYVLYDAGTSTYLLPDEHAAVLADPGAPTYLVGAFTMLKPLYATEDALVDAYRTGEGVAWQEHGPELYEGVAAFFRPGYAAMLVQEWLPALDGVVEKLERGASVADVGCGFGHSTLLMAQAFPRSRCQGFDFHAPSIEAARSAAREQGLGDRVTFDVAATTDFPGDDYDLITFFDCLHDLGDPGAALRHAERALAADGGCMVVEPNAPADPLDLINPIGRSFASTSAVLCLPGALAQKGPRALGNHAGEEVMRSIAGEAGLHRWRLATETLTNRVYDVRR</sequence>
<keyword evidence="3" id="KW-0489">Methyltransferase</keyword>
<dbReference type="CDD" id="cd02440">
    <property type="entry name" value="AdoMet_MTases"/>
    <property type="match status" value="1"/>
</dbReference>
<dbReference type="InterPro" id="IPR036390">
    <property type="entry name" value="WH_DNA-bd_sf"/>
</dbReference>
<dbReference type="PANTHER" id="PTHR45128:SF2">
    <property type="entry name" value="METHYLTRANSFERASE DOMAIN-CONTAINING PROTEIN"/>
    <property type="match status" value="1"/>
</dbReference>
<organism evidence="3 4">
    <name type="scientific">Planotetraspora mira</name>
    <dbReference type="NCBI Taxonomy" id="58121"/>
    <lineage>
        <taxon>Bacteria</taxon>
        <taxon>Bacillati</taxon>
        <taxon>Actinomycetota</taxon>
        <taxon>Actinomycetes</taxon>
        <taxon>Streptosporangiales</taxon>
        <taxon>Streptosporangiaceae</taxon>
        <taxon>Planotetraspora</taxon>
    </lineage>
</organism>
<proteinExistence type="predicted"/>
<dbReference type="GO" id="GO:0032259">
    <property type="term" value="P:methylation"/>
    <property type="evidence" value="ECO:0007669"/>
    <property type="project" value="UniProtKB-KW"/>
</dbReference>
<feature type="domain" description="S-adenosylmethionine-dependent methyltransferase Rv2258c-like winged HTH" evidence="2">
    <location>
        <begin position="31"/>
        <end position="102"/>
    </location>
</feature>
<evidence type="ECO:0000259" key="2">
    <source>
        <dbReference type="Pfam" id="PF21320"/>
    </source>
</evidence>
<reference evidence="3 4" key="1">
    <citation type="submission" date="2021-01" db="EMBL/GenBank/DDBJ databases">
        <title>Whole genome shotgun sequence of Planotetraspora mira NBRC 15435.</title>
        <authorList>
            <person name="Komaki H."/>
            <person name="Tamura T."/>
        </authorList>
    </citation>
    <scope>NUCLEOTIDE SEQUENCE [LARGE SCALE GENOMIC DNA]</scope>
    <source>
        <strain evidence="3 4">NBRC 15435</strain>
    </source>
</reference>
<accession>A0A8J3TX08</accession>
<gene>
    <name evidence="3" type="ORF">Pmi06nite_70130</name>
</gene>
<protein>
    <submittedName>
        <fullName evidence="3">SAM-dependent methyltransferase</fullName>
    </submittedName>
</protein>
<dbReference type="InterPro" id="IPR029063">
    <property type="entry name" value="SAM-dependent_MTases_sf"/>
</dbReference>
<dbReference type="SUPFAM" id="SSF46785">
    <property type="entry name" value="Winged helix' DNA-binding domain"/>
    <property type="match status" value="1"/>
</dbReference>
<dbReference type="Proteomes" id="UP000650628">
    <property type="component" value="Unassembled WGS sequence"/>
</dbReference>
<evidence type="ECO:0000313" key="4">
    <source>
        <dbReference type="Proteomes" id="UP000650628"/>
    </source>
</evidence>
<dbReference type="GO" id="GO:0008168">
    <property type="term" value="F:methyltransferase activity"/>
    <property type="evidence" value="ECO:0007669"/>
    <property type="project" value="UniProtKB-KW"/>
</dbReference>
<dbReference type="SUPFAM" id="SSF53335">
    <property type="entry name" value="S-adenosyl-L-methionine-dependent methyltransferases"/>
    <property type="match status" value="1"/>
</dbReference>
<dbReference type="Pfam" id="PF21320">
    <property type="entry name" value="WHD_Rv2258c"/>
    <property type="match status" value="1"/>
</dbReference>
<dbReference type="RefSeq" id="WP_203957405.1">
    <property type="nucleotide sequence ID" value="NZ_BOOO01000041.1"/>
</dbReference>
<dbReference type="InterPro" id="IPR048711">
    <property type="entry name" value="WHD_Rv2258c"/>
</dbReference>
<comment type="caution">
    <text evidence="3">The sequence shown here is derived from an EMBL/GenBank/DDBJ whole genome shotgun (WGS) entry which is preliminary data.</text>
</comment>
<evidence type="ECO:0000259" key="1">
    <source>
        <dbReference type="Pfam" id="PF13847"/>
    </source>
</evidence>